<evidence type="ECO:0000313" key="2">
    <source>
        <dbReference type="Proteomes" id="UP001234202"/>
    </source>
</evidence>
<gene>
    <name evidence="1" type="ORF">QFC24_005177</name>
</gene>
<dbReference type="EMBL" id="JASBWV010000020">
    <property type="protein sequence ID" value="KAJ9120504.1"/>
    <property type="molecule type" value="Genomic_DNA"/>
</dbReference>
<reference evidence="1" key="1">
    <citation type="submission" date="2023-04" db="EMBL/GenBank/DDBJ databases">
        <title>Draft Genome sequencing of Naganishia species isolated from polar environments using Oxford Nanopore Technology.</title>
        <authorList>
            <person name="Leo P."/>
            <person name="Venkateswaran K."/>
        </authorList>
    </citation>
    <scope>NUCLEOTIDE SEQUENCE</scope>
    <source>
        <strain evidence="1">DBVPG 5303</strain>
    </source>
</reference>
<proteinExistence type="predicted"/>
<dbReference type="Proteomes" id="UP001234202">
    <property type="component" value="Unassembled WGS sequence"/>
</dbReference>
<keyword evidence="2" id="KW-1185">Reference proteome</keyword>
<organism evidence="1 2">
    <name type="scientific">Naganishia onofrii</name>
    <dbReference type="NCBI Taxonomy" id="1851511"/>
    <lineage>
        <taxon>Eukaryota</taxon>
        <taxon>Fungi</taxon>
        <taxon>Dikarya</taxon>
        <taxon>Basidiomycota</taxon>
        <taxon>Agaricomycotina</taxon>
        <taxon>Tremellomycetes</taxon>
        <taxon>Filobasidiales</taxon>
        <taxon>Filobasidiaceae</taxon>
        <taxon>Naganishia</taxon>
    </lineage>
</organism>
<evidence type="ECO:0000313" key="1">
    <source>
        <dbReference type="EMBL" id="KAJ9120504.1"/>
    </source>
</evidence>
<protein>
    <submittedName>
        <fullName evidence="1">Uncharacterized protein</fullName>
    </submittedName>
</protein>
<accession>A0ACC2X8Y8</accession>
<sequence length="225" mass="24485">MPLNIKSPVTILPPDGQINANGGRSKRQPLACSGCKKGKNKCDHVQPKCGLCARRQIECVYPSPPPPRFKTDDREPTHTARLLAGVPPEQMFSWMANLDVCTGSSSVSASAHYPETGGDPTKSIMWDTAGMPSQASGFFGTHLGQPRRQLQESEVSSFSNIGDLPQPDNMLYVPTHDGSTWTNENEDDARLWQSLAEFTRHGSNDVAQAPPSPGDNDRATESRLL</sequence>
<comment type="caution">
    <text evidence="1">The sequence shown here is derived from an EMBL/GenBank/DDBJ whole genome shotgun (WGS) entry which is preliminary data.</text>
</comment>
<name>A0ACC2X8Y8_9TREE</name>